<evidence type="ECO:0000256" key="1">
    <source>
        <dbReference type="SAM" id="MobiDB-lite"/>
    </source>
</evidence>
<comment type="caution">
    <text evidence="2">The sequence shown here is derived from an EMBL/GenBank/DDBJ whole genome shotgun (WGS) entry which is preliminary data.</text>
</comment>
<keyword evidence="3" id="KW-1185">Reference proteome</keyword>
<feature type="compositionally biased region" description="Low complexity" evidence="1">
    <location>
        <begin position="202"/>
        <end position="216"/>
    </location>
</feature>
<dbReference type="EMBL" id="LSYV01000010">
    <property type="protein sequence ID" value="KXZ52670.1"/>
    <property type="molecule type" value="Genomic_DNA"/>
</dbReference>
<gene>
    <name evidence="2" type="ORF">GPECTOR_9g716</name>
</gene>
<dbReference type="Proteomes" id="UP000075714">
    <property type="component" value="Unassembled WGS sequence"/>
</dbReference>
<organism evidence="2 3">
    <name type="scientific">Gonium pectorale</name>
    <name type="common">Green alga</name>
    <dbReference type="NCBI Taxonomy" id="33097"/>
    <lineage>
        <taxon>Eukaryota</taxon>
        <taxon>Viridiplantae</taxon>
        <taxon>Chlorophyta</taxon>
        <taxon>core chlorophytes</taxon>
        <taxon>Chlorophyceae</taxon>
        <taxon>CS clade</taxon>
        <taxon>Chlamydomonadales</taxon>
        <taxon>Volvocaceae</taxon>
        <taxon>Gonium</taxon>
    </lineage>
</organism>
<feature type="compositionally biased region" description="Polar residues" evidence="1">
    <location>
        <begin position="267"/>
        <end position="276"/>
    </location>
</feature>
<sequence length="276" mass="29466">MFYYAEGSIGISLSDGSVAIFYPCSLRDHSATINLIKWWMAKAYGLPMRPTTKRLATGTDQMHVVADFVTTYPMPQLHFRPNVLEHPDLLVKILMRNAPAELSACGEPQQQLTRFKARDLASTSTQRADSVSPSPAGSNAAKPHSGGPKGELHQQQSSSPSTVKPSSCSCCAAESSRDGKSQQQPGSCDTGDPASTTSQHTSAVSPSPSASNAAKPHGGFLSCVAQPITWASGQALKVAEALHQQLTQREPVYIEPERPRHSAAKHSWSSQRTGGG</sequence>
<feature type="region of interest" description="Disordered" evidence="1">
    <location>
        <begin position="118"/>
        <end position="219"/>
    </location>
</feature>
<feature type="region of interest" description="Disordered" evidence="1">
    <location>
        <begin position="250"/>
        <end position="276"/>
    </location>
</feature>
<feature type="compositionally biased region" description="Polar residues" evidence="1">
    <location>
        <begin position="181"/>
        <end position="201"/>
    </location>
</feature>
<dbReference type="OrthoDB" id="556207at2759"/>
<dbReference type="AlphaFoldDB" id="A0A150GTJ0"/>
<feature type="compositionally biased region" description="Low complexity" evidence="1">
    <location>
        <begin position="154"/>
        <end position="167"/>
    </location>
</feature>
<proteinExistence type="predicted"/>
<reference evidence="3" key="1">
    <citation type="journal article" date="2016" name="Nat. Commun.">
        <title>The Gonium pectorale genome demonstrates co-option of cell cycle regulation during the evolution of multicellularity.</title>
        <authorList>
            <person name="Hanschen E.R."/>
            <person name="Marriage T.N."/>
            <person name="Ferris P.J."/>
            <person name="Hamaji T."/>
            <person name="Toyoda A."/>
            <person name="Fujiyama A."/>
            <person name="Neme R."/>
            <person name="Noguchi H."/>
            <person name="Minakuchi Y."/>
            <person name="Suzuki M."/>
            <person name="Kawai-Toyooka H."/>
            <person name="Smith D.R."/>
            <person name="Sparks H."/>
            <person name="Anderson J."/>
            <person name="Bakaric R."/>
            <person name="Luria V."/>
            <person name="Karger A."/>
            <person name="Kirschner M.W."/>
            <person name="Durand P.M."/>
            <person name="Michod R.E."/>
            <person name="Nozaki H."/>
            <person name="Olson B.J."/>
        </authorList>
    </citation>
    <scope>NUCLEOTIDE SEQUENCE [LARGE SCALE GENOMIC DNA]</scope>
    <source>
        <strain evidence="3">NIES-2863</strain>
    </source>
</reference>
<feature type="compositionally biased region" description="Polar residues" evidence="1">
    <location>
        <begin position="121"/>
        <end position="137"/>
    </location>
</feature>
<evidence type="ECO:0000313" key="2">
    <source>
        <dbReference type="EMBL" id="KXZ52670.1"/>
    </source>
</evidence>
<protein>
    <submittedName>
        <fullName evidence="2">Uncharacterized protein</fullName>
    </submittedName>
</protein>
<name>A0A150GTJ0_GONPE</name>
<evidence type="ECO:0000313" key="3">
    <source>
        <dbReference type="Proteomes" id="UP000075714"/>
    </source>
</evidence>
<accession>A0A150GTJ0</accession>